<dbReference type="EMBL" id="JH711797">
    <property type="protein sequence ID" value="EIW51933.1"/>
    <property type="molecule type" value="Genomic_DNA"/>
</dbReference>
<dbReference type="Proteomes" id="UP000054317">
    <property type="component" value="Unassembled WGS sequence"/>
</dbReference>
<evidence type="ECO:0000313" key="1">
    <source>
        <dbReference type="EMBL" id="EIW51933.1"/>
    </source>
</evidence>
<name>R7S7C4_TRAVS</name>
<dbReference type="Gene3D" id="1.20.1280.50">
    <property type="match status" value="1"/>
</dbReference>
<accession>R7S7C4</accession>
<organism evidence="1 2">
    <name type="scientific">Trametes versicolor (strain FP-101664)</name>
    <name type="common">White-rot fungus</name>
    <name type="synonym">Coriolus versicolor</name>
    <dbReference type="NCBI Taxonomy" id="717944"/>
    <lineage>
        <taxon>Eukaryota</taxon>
        <taxon>Fungi</taxon>
        <taxon>Dikarya</taxon>
        <taxon>Basidiomycota</taxon>
        <taxon>Agaricomycotina</taxon>
        <taxon>Agaricomycetes</taxon>
        <taxon>Polyporales</taxon>
        <taxon>Polyporaceae</taxon>
        <taxon>Trametes</taxon>
    </lineage>
</organism>
<protein>
    <submittedName>
        <fullName evidence="1">Uncharacterized protein</fullName>
    </submittedName>
</protein>
<proteinExistence type="predicted"/>
<gene>
    <name evidence="1" type="ORF">TRAVEDRAFT_53928</name>
</gene>
<dbReference type="AlphaFoldDB" id="R7S7C4"/>
<dbReference type="RefSeq" id="XP_008045055.1">
    <property type="nucleotide sequence ID" value="XM_008046864.1"/>
</dbReference>
<dbReference type="OrthoDB" id="2745018at2759"/>
<keyword evidence="2" id="KW-1185">Reference proteome</keyword>
<dbReference type="OMA" id="AVYEMQR"/>
<dbReference type="KEGG" id="tvs:TRAVEDRAFT_53928"/>
<sequence>MDASPAQPQDVRDVAVAELAQKLLAQLSGPQDVEERTLDVAAIVEDIPIAVRRLINATRPVNQLPAEVLGRIFSLIPMRRKYPILNTSTTNVQDVITLLPLLSVCSWWRDVARSASFLWDTVIDLPNVPLRQDYLSLCPSRPIYVASKIEWSLEWLLRLLREQETRVEELYVKREVNTDEHVHAILQLSLPALQRCIVDGDGDRDLEASASQAALLPNSKALQALRLRELRFIRPTTFPVLTTLHLERIEDMRLLDLLRFLAGTPLLQDLRLTNASPETRGATDLNGWRHGRVQLRDLRRLVVEDHDYDMLGSEWRHVLVRYQRGLLSNLSVSLACAHAVGGVAGSGLAADLLSKLWPVEGLGQRPTHARILFLSPSSRHQRFVLQCSADDGLDASFGLVTPNDTANTPPGATIAARLAKALYAGPAFRNIKNLRIGQHLAWLYHDIGRILCALPAVEAIMIDGCMLPTSFHALIEDLTVSPNGTVQFAPSLSILALDFGTVFRLKPPSEVELGSAGVGAVYEMQRSRAAAGHPLRRLIHFPEPIRREAHDRLAFEFDANGVLVRKEPWAVVLQELDKTWARDGFGHGRHLALIERDIGSYWHGDCSFE</sequence>
<dbReference type="GeneID" id="19417266"/>
<reference evidence="2" key="1">
    <citation type="journal article" date="2012" name="Science">
        <title>The Paleozoic origin of enzymatic lignin decomposition reconstructed from 31 fungal genomes.</title>
        <authorList>
            <person name="Floudas D."/>
            <person name="Binder M."/>
            <person name="Riley R."/>
            <person name="Barry K."/>
            <person name="Blanchette R.A."/>
            <person name="Henrissat B."/>
            <person name="Martinez A.T."/>
            <person name="Otillar R."/>
            <person name="Spatafora J.W."/>
            <person name="Yadav J.S."/>
            <person name="Aerts A."/>
            <person name="Benoit I."/>
            <person name="Boyd A."/>
            <person name="Carlson A."/>
            <person name="Copeland A."/>
            <person name="Coutinho P.M."/>
            <person name="de Vries R.P."/>
            <person name="Ferreira P."/>
            <person name="Findley K."/>
            <person name="Foster B."/>
            <person name="Gaskell J."/>
            <person name="Glotzer D."/>
            <person name="Gorecki P."/>
            <person name="Heitman J."/>
            <person name="Hesse C."/>
            <person name="Hori C."/>
            <person name="Igarashi K."/>
            <person name="Jurgens J.A."/>
            <person name="Kallen N."/>
            <person name="Kersten P."/>
            <person name="Kohler A."/>
            <person name="Kuees U."/>
            <person name="Kumar T.K.A."/>
            <person name="Kuo A."/>
            <person name="LaButti K."/>
            <person name="Larrondo L.F."/>
            <person name="Lindquist E."/>
            <person name="Ling A."/>
            <person name="Lombard V."/>
            <person name="Lucas S."/>
            <person name="Lundell T."/>
            <person name="Martin R."/>
            <person name="McLaughlin D.J."/>
            <person name="Morgenstern I."/>
            <person name="Morin E."/>
            <person name="Murat C."/>
            <person name="Nagy L.G."/>
            <person name="Nolan M."/>
            <person name="Ohm R.A."/>
            <person name="Patyshakuliyeva A."/>
            <person name="Rokas A."/>
            <person name="Ruiz-Duenas F.J."/>
            <person name="Sabat G."/>
            <person name="Salamov A."/>
            <person name="Samejima M."/>
            <person name="Schmutz J."/>
            <person name="Slot J.C."/>
            <person name="St John F."/>
            <person name="Stenlid J."/>
            <person name="Sun H."/>
            <person name="Sun S."/>
            <person name="Syed K."/>
            <person name="Tsang A."/>
            <person name="Wiebenga A."/>
            <person name="Young D."/>
            <person name="Pisabarro A."/>
            <person name="Eastwood D.C."/>
            <person name="Martin F."/>
            <person name="Cullen D."/>
            <person name="Grigoriev I.V."/>
            <person name="Hibbett D.S."/>
        </authorList>
    </citation>
    <scope>NUCLEOTIDE SEQUENCE [LARGE SCALE GENOMIC DNA]</scope>
    <source>
        <strain evidence="2">FP-101664</strain>
    </source>
</reference>
<evidence type="ECO:0000313" key="2">
    <source>
        <dbReference type="Proteomes" id="UP000054317"/>
    </source>
</evidence>